<dbReference type="SMART" id="SM00513">
    <property type="entry name" value="SAP"/>
    <property type="match status" value="1"/>
</dbReference>
<evidence type="ECO:0000313" key="3">
    <source>
        <dbReference type="EMBL" id="GIL76878.1"/>
    </source>
</evidence>
<sequence>MHHSVPALRAASPTPVSLGLYCTPVAPAIWVAEAATSGSRPCTAARPLAHHLEAVAASAATAGPLVRPALRTSSALWPWSFSDTTAARPNLPWRHAVCTHAILSNHQLTSSSSDAVAPHLPGELDLAVPASSSVLQLPAIASLKVLELQAALRSLGLPISGRKAELIERLAAAQRPAAAASSSAVQLAEDASVSTQRSVISAARKRARNRTVGVNDGVEPASTSEDGVVDITTEISPAGGAVRRRRSATQRDPGGEVQSVGAEDSLLDELFSTMDLNISVETRDPREILAAGSTITPTPASARMGGGAANCIEEAVAAGVGKGDQRRRRVASAAAGMTAAAAAAAAPREDIALDGSGTDPGPSGTAAATAARKGVENDRSGEADMAAAARSSRLSTPPYTSGLAPPSNPRDTDLDPDVGHDYDLPPWPPMFMGEMRSVDELAPGDRDAQEELLLANVSGMSLTVLGSAAVRPTATRALASLAMARVKDIFIFDAGDDTQRQVAHAYHVKPSKIYRIFLTSLEPESVLGLPGLMCIINSSRERGHEIADIPVHVYGPPGTADFLGAMMRVSHTCLEVTIVVHEISTDPVAPAESQPYLYVKRARIWRVMMPPDQLNPRGGVDASLLLFAPDQGRSQKKRGRNSSGGVLSFDPRAGFLPFPPLEPGNPYKRDVDPKSMTWTLELDITARVIINMLPGVRGPVLSYTVQEADRAGALVVERATAAGLMGGPDFAKLKAGETVKNSWGLPVPPSLVISPNRPGRRVVILGNTTDPSALARDGHLRHVEGADVLVAGAVWPKDDADLAAAEGGCTTDQLGEAAWRLGARYVLLSRYDGQKLNEQDGYAARMADELAVAAAAAAAAAADPASVRSARAKHGTAARGQRSISEWRRRVVAVADLESVLVEKNEGPKERSRDGHSPLLG</sequence>
<feature type="region of interest" description="Disordered" evidence="1">
    <location>
        <begin position="237"/>
        <end position="262"/>
    </location>
</feature>
<dbReference type="Proteomes" id="UP000747110">
    <property type="component" value="Unassembled WGS sequence"/>
</dbReference>
<dbReference type="PANTHER" id="PTHR46018:SF2">
    <property type="entry name" value="ZINC PHOSPHODIESTERASE ELAC PROTEIN 1"/>
    <property type="match status" value="1"/>
</dbReference>
<dbReference type="InterPro" id="IPR036866">
    <property type="entry name" value="RibonucZ/Hydroxyglut_hydro"/>
</dbReference>
<feature type="compositionally biased region" description="Basic and acidic residues" evidence="1">
    <location>
        <begin position="373"/>
        <end position="382"/>
    </location>
</feature>
<dbReference type="GO" id="GO:0042781">
    <property type="term" value="F:3'-tRNA processing endoribonuclease activity"/>
    <property type="evidence" value="ECO:0007669"/>
    <property type="project" value="TreeGrafter"/>
</dbReference>
<dbReference type="Gene3D" id="3.60.15.10">
    <property type="entry name" value="Ribonuclease Z/Hydroxyacylglutathione hydrolase-like"/>
    <property type="match status" value="1"/>
</dbReference>
<comment type="caution">
    <text evidence="3">The sequence shown here is derived from an EMBL/GenBank/DDBJ whole genome shotgun (WGS) entry which is preliminary data.</text>
</comment>
<evidence type="ECO:0000313" key="4">
    <source>
        <dbReference type="Proteomes" id="UP000747110"/>
    </source>
</evidence>
<reference evidence="3" key="1">
    <citation type="journal article" date="2021" name="Proc. Natl. Acad. Sci. U.S.A.">
        <title>Three genomes in the algal genus Volvox reveal the fate of a haploid sex-determining region after a transition to homothallism.</title>
        <authorList>
            <person name="Yamamoto K."/>
            <person name="Hamaji T."/>
            <person name="Kawai-Toyooka H."/>
            <person name="Matsuzaki R."/>
            <person name="Takahashi F."/>
            <person name="Nishimura Y."/>
            <person name="Kawachi M."/>
            <person name="Noguchi H."/>
            <person name="Minakuchi Y."/>
            <person name="Umen J.G."/>
            <person name="Toyoda A."/>
            <person name="Nozaki H."/>
        </authorList>
    </citation>
    <scope>NUCLEOTIDE SEQUENCE</scope>
    <source>
        <strain evidence="3">NIES-3786</strain>
    </source>
</reference>
<dbReference type="PANTHER" id="PTHR46018">
    <property type="entry name" value="ZINC PHOSPHODIESTERASE ELAC PROTEIN 1"/>
    <property type="match status" value="1"/>
</dbReference>
<dbReference type="InterPro" id="IPR003034">
    <property type="entry name" value="SAP_dom"/>
</dbReference>
<gene>
    <name evidence="3" type="ORF">Vretifemale_6405</name>
</gene>
<dbReference type="Pfam" id="PF02037">
    <property type="entry name" value="SAP"/>
    <property type="match status" value="1"/>
</dbReference>
<evidence type="ECO:0000259" key="2">
    <source>
        <dbReference type="PROSITE" id="PS50800"/>
    </source>
</evidence>
<dbReference type="EMBL" id="BNCP01000009">
    <property type="protein sequence ID" value="GIL76878.1"/>
    <property type="molecule type" value="Genomic_DNA"/>
</dbReference>
<keyword evidence="4" id="KW-1185">Reference proteome</keyword>
<dbReference type="SUPFAM" id="SSF68906">
    <property type="entry name" value="SAP domain"/>
    <property type="match status" value="1"/>
</dbReference>
<dbReference type="AlphaFoldDB" id="A0A8J4C8L9"/>
<feature type="domain" description="SAP" evidence="2">
    <location>
        <begin position="140"/>
        <end position="174"/>
    </location>
</feature>
<accession>A0A8J4C8L9</accession>
<dbReference type="SUPFAM" id="SSF56281">
    <property type="entry name" value="Metallo-hydrolase/oxidoreductase"/>
    <property type="match status" value="1"/>
</dbReference>
<feature type="region of interest" description="Disordered" evidence="1">
    <location>
        <begin position="902"/>
        <end position="921"/>
    </location>
</feature>
<dbReference type="GO" id="GO:0005634">
    <property type="term" value="C:nucleus"/>
    <property type="evidence" value="ECO:0007669"/>
    <property type="project" value="TreeGrafter"/>
</dbReference>
<name>A0A8J4C8L9_9CHLO</name>
<dbReference type="OrthoDB" id="527344at2759"/>
<protein>
    <recommendedName>
        <fullName evidence="2">SAP domain-containing protein</fullName>
    </recommendedName>
</protein>
<dbReference type="InterPro" id="IPR036361">
    <property type="entry name" value="SAP_dom_sf"/>
</dbReference>
<proteinExistence type="predicted"/>
<feature type="region of interest" description="Disordered" evidence="1">
    <location>
        <begin position="351"/>
        <end position="415"/>
    </location>
</feature>
<dbReference type="PROSITE" id="PS50800">
    <property type="entry name" value="SAP"/>
    <property type="match status" value="1"/>
</dbReference>
<dbReference type="Gene3D" id="1.10.720.30">
    <property type="entry name" value="SAP domain"/>
    <property type="match status" value="1"/>
</dbReference>
<organism evidence="3 4">
    <name type="scientific">Volvox reticuliferus</name>
    <dbReference type="NCBI Taxonomy" id="1737510"/>
    <lineage>
        <taxon>Eukaryota</taxon>
        <taxon>Viridiplantae</taxon>
        <taxon>Chlorophyta</taxon>
        <taxon>core chlorophytes</taxon>
        <taxon>Chlorophyceae</taxon>
        <taxon>CS clade</taxon>
        <taxon>Chlamydomonadales</taxon>
        <taxon>Volvocaceae</taxon>
        <taxon>Volvox</taxon>
    </lineage>
</organism>
<evidence type="ECO:0000256" key="1">
    <source>
        <dbReference type="SAM" id="MobiDB-lite"/>
    </source>
</evidence>